<dbReference type="Gene3D" id="2.60.40.10">
    <property type="entry name" value="Immunoglobulins"/>
    <property type="match status" value="1"/>
</dbReference>
<keyword evidence="3" id="KW-0677">Repeat</keyword>
<proteinExistence type="predicted"/>
<dbReference type="Pfam" id="PF23344">
    <property type="entry name" value="ZP-N"/>
    <property type="match status" value="1"/>
</dbReference>
<comment type="caution">
    <text evidence="7">Lacks conserved residue(s) required for the propagation of feature annotation.</text>
</comment>
<dbReference type="PRINTS" id="PR00895">
    <property type="entry name" value="PENTAXIN"/>
</dbReference>
<dbReference type="AlphaFoldDB" id="A0A8J9ZGN0"/>
<evidence type="ECO:0000256" key="6">
    <source>
        <dbReference type="ARBA" id="ARBA00023180"/>
    </source>
</evidence>
<dbReference type="SUPFAM" id="SSF49899">
    <property type="entry name" value="Concanavalin A-like lectins/glucanases"/>
    <property type="match status" value="1"/>
</dbReference>
<reference evidence="12" key="1">
    <citation type="submission" date="2022-01" db="EMBL/GenBank/DDBJ databases">
        <authorList>
            <person name="Braso-Vives M."/>
        </authorList>
    </citation>
    <scope>NUCLEOTIDE SEQUENCE</scope>
</reference>
<accession>A0A8J9ZGN0</accession>
<evidence type="ECO:0000313" key="13">
    <source>
        <dbReference type="Proteomes" id="UP000838412"/>
    </source>
</evidence>
<dbReference type="GO" id="GO:0046872">
    <property type="term" value="F:metal ion binding"/>
    <property type="evidence" value="ECO:0007669"/>
    <property type="project" value="UniProtKB-KW"/>
</dbReference>
<dbReference type="InterPro" id="IPR036383">
    <property type="entry name" value="TSP1_rpt_sf"/>
</dbReference>
<sequence length="645" mass="69140">MRVEKADRSPLGGRPRGAIQPVDVPAPKTFPDRHQTARTPWAGRTGRDERPVRHLQHPTPVPAPIAPNTSTSIPDPDQEGPTTHNCVSQLTFPTPRSTSNYVRMQSTLPNDLSSLSLCVHVRSTRSSYRMSLVSYAVGGSHNELLLFKRGSSTIEIGINGYFIVTSPLNVWDGAWHVICATWRNSDGAWQLYSDGALWDQGSGLSVGGTVTTGGTWILGQDQDSVGGGFDTSQAFEGDLSQVNLWDRVLSAEEIAAQEPTTCDLQGNVIDWAVTVLDEQGQVTSANFECKLDGGWSDWGAWSGCSVTCGVGTETQDRTCTNPAPANGGEDCEGQAQEARNCDMEPCPVLAGLYLDDAGIGHLTVSWTVGSLPISRYSLRYQPADGSASYQDLSPAPAAGATSATVSGLLPDTSYNITLTSFGEDDQPNGVISGTYGTDSVVVNVECDQDSMAISIPLAALLAVDVANMHLLDDDCGATVDEVNGVVTLETNLQQCDTIQETSGDDKFVFSNEAIANQVTHANGAVRNQPISLPFQCEFLRQYSVSQGGDIMYNIPSPRIQIVDANNTFTMEMRMYTSTDFTASYESSDYPIQVTPSDRLNFGLSVTSPLDNLELFAQDCVSTPTTDPNATPRVNIIDDGCTSTAP</sequence>
<evidence type="ECO:0000256" key="8">
    <source>
        <dbReference type="SAM" id="MobiDB-lite"/>
    </source>
</evidence>
<dbReference type="InterPro" id="IPR042235">
    <property type="entry name" value="ZP-C_dom"/>
</dbReference>
<dbReference type="InterPro" id="IPR013320">
    <property type="entry name" value="ConA-like_dom_sf"/>
</dbReference>
<keyword evidence="5" id="KW-1015">Disulfide bond</keyword>
<evidence type="ECO:0000256" key="5">
    <source>
        <dbReference type="ARBA" id="ARBA00023157"/>
    </source>
</evidence>
<dbReference type="InterPro" id="IPR013783">
    <property type="entry name" value="Ig-like_fold"/>
</dbReference>
<dbReference type="Pfam" id="PF00354">
    <property type="entry name" value="Pentaxin"/>
    <property type="match status" value="1"/>
</dbReference>
<dbReference type="FunFam" id="2.60.120.200:FF:000012">
    <property type="entry name" value="neuronal pentraxin receptor"/>
    <property type="match status" value="1"/>
</dbReference>
<dbReference type="InterPro" id="IPR001507">
    <property type="entry name" value="ZP_dom"/>
</dbReference>
<name>A0A8J9ZGN0_BRALA</name>
<dbReference type="Pfam" id="PF00100">
    <property type="entry name" value="Zona_pellucida"/>
    <property type="match status" value="1"/>
</dbReference>
<dbReference type="SMART" id="SM00159">
    <property type="entry name" value="PTX"/>
    <property type="match status" value="1"/>
</dbReference>
<dbReference type="InterPro" id="IPR055356">
    <property type="entry name" value="ZP-N"/>
</dbReference>
<dbReference type="InterPro" id="IPR051360">
    <property type="entry name" value="Neuronal_Pentraxin_Related"/>
</dbReference>
<organism evidence="12 13">
    <name type="scientific">Branchiostoma lanceolatum</name>
    <name type="common">Common lancelet</name>
    <name type="synonym">Amphioxus lanceolatum</name>
    <dbReference type="NCBI Taxonomy" id="7740"/>
    <lineage>
        <taxon>Eukaryota</taxon>
        <taxon>Metazoa</taxon>
        <taxon>Chordata</taxon>
        <taxon>Cephalochordata</taxon>
        <taxon>Leptocardii</taxon>
        <taxon>Amphioxiformes</taxon>
        <taxon>Branchiostomatidae</taxon>
        <taxon>Branchiostoma</taxon>
    </lineage>
</organism>
<dbReference type="PROSITE" id="PS50092">
    <property type="entry name" value="TSP1"/>
    <property type="match status" value="1"/>
</dbReference>
<dbReference type="Gene3D" id="2.60.40.3210">
    <property type="entry name" value="Zona pellucida, ZP-N domain"/>
    <property type="match status" value="1"/>
</dbReference>
<keyword evidence="2" id="KW-0479">Metal-binding</keyword>
<dbReference type="Gene3D" id="2.20.100.10">
    <property type="entry name" value="Thrombospondin type-1 (TSP1) repeat"/>
    <property type="match status" value="1"/>
</dbReference>
<dbReference type="InterPro" id="IPR001759">
    <property type="entry name" value="PTX_dom"/>
</dbReference>
<evidence type="ECO:0000259" key="11">
    <source>
        <dbReference type="PROSITE" id="PS51828"/>
    </source>
</evidence>
<dbReference type="OrthoDB" id="10063988at2759"/>
<dbReference type="InterPro" id="IPR036116">
    <property type="entry name" value="FN3_sf"/>
</dbReference>
<dbReference type="SMART" id="SM00209">
    <property type="entry name" value="TSP1"/>
    <property type="match status" value="1"/>
</dbReference>
<feature type="domain" description="ZP" evidence="10">
    <location>
        <begin position="445"/>
        <end position="645"/>
    </location>
</feature>
<dbReference type="Gene3D" id="2.60.120.200">
    <property type="match status" value="1"/>
</dbReference>
<protein>
    <submittedName>
        <fullName evidence="12">NPTX2 protein</fullName>
    </submittedName>
</protein>
<dbReference type="SMART" id="SM00241">
    <property type="entry name" value="ZP"/>
    <property type="match status" value="1"/>
</dbReference>
<gene>
    <name evidence="12" type="primary">NPTX2</name>
    <name evidence="12" type="ORF">BLAG_LOCUS13119</name>
</gene>
<feature type="domain" description="Pentraxin (PTX)" evidence="11">
    <location>
        <begin position="87"/>
        <end position="289"/>
    </location>
</feature>
<feature type="region of interest" description="Disordered" evidence="8">
    <location>
        <begin position="1"/>
        <end position="85"/>
    </location>
</feature>
<evidence type="ECO:0000259" key="10">
    <source>
        <dbReference type="PROSITE" id="PS51034"/>
    </source>
</evidence>
<dbReference type="PANTHER" id="PTHR19277:SF161">
    <property type="entry name" value="LAMININ G DOMAIN-CONTAINING PROTEIN"/>
    <property type="match status" value="1"/>
</dbReference>
<dbReference type="PANTHER" id="PTHR19277">
    <property type="entry name" value="PENTRAXIN"/>
    <property type="match status" value="1"/>
</dbReference>
<dbReference type="SUPFAM" id="SSF82895">
    <property type="entry name" value="TSP-1 type 1 repeat"/>
    <property type="match status" value="1"/>
</dbReference>
<evidence type="ECO:0000256" key="4">
    <source>
        <dbReference type="ARBA" id="ARBA00022837"/>
    </source>
</evidence>
<dbReference type="Pfam" id="PF00041">
    <property type="entry name" value="fn3"/>
    <property type="match status" value="1"/>
</dbReference>
<dbReference type="SUPFAM" id="SSF49265">
    <property type="entry name" value="Fibronectin type III"/>
    <property type="match status" value="1"/>
</dbReference>
<keyword evidence="4" id="KW-0106">Calcium</keyword>
<dbReference type="PROSITE" id="PS51828">
    <property type="entry name" value="PTX_2"/>
    <property type="match status" value="1"/>
</dbReference>
<dbReference type="PROSITE" id="PS51034">
    <property type="entry name" value="ZP_2"/>
    <property type="match status" value="1"/>
</dbReference>
<dbReference type="InterPro" id="IPR000884">
    <property type="entry name" value="TSP1_rpt"/>
</dbReference>
<evidence type="ECO:0000256" key="7">
    <source>
        <dbReference type="PROSITE-ProRule" id="PRU01172"/>
    </source>
</evidence>
<evidence type="ECO:0000256" key="3">
    <source>
        <dbReference type="ARBA" id="ARBA00022737"/>
    </source>
</evidence>
<dbReference type="FunFam" id="2.20.100.10:FF:000007">
    <property type="entry name" value="Thrombospondin 1"/>
    <property type="match status" value="1"/>
</dbReference>
<evidence type="ECO:0000256" key="1">
    <source>
        <dbReference type="ARBA" id="ARBA00001913"/>
    </source>
</evidence>
<dbReference type="Gene3D" id="2.60.40.4100">
    <property type="entry name" value="Zona pellucida, ZP-C domain"/>
    <property type="match status" value="1"/>
</dbReference>
<keyword evidence="13" id="KW-1185">Reference proteome</keyword>
<dbReference type="InterPro" id="IPR003961">
    <property type="entry name" value="FN3_dom"/>
</dbReference>
<dbReference type="EMBL" id="OV696687">
    <property type="protein sequence ID" value="CAH1253307.1"/>
    <property type="molecule type" value="Genomic_DNA"/>
</dbReference>
<dbReference type="InterPro" id="IPR055355">
    <property type="entry name" value="ZP-C"/>
</dbReference>
<keyword evidence="6" id="KW-0325">Glycoprotein</keyword>
<dbReference type="PRINTS" id="PR01705">
    <property type="entry name" value="TSP1REPEAT"/>
</dbReference>
<dbReference type="PROSITE" id="PS50853">
    <property type="entry name" value="FN3"/>
    <property type="match status" value="1"/>
</dbReference>
<dbReference type="CDD" id="cd00063">
    <property type="entry name" value="FN3"/>
    <property type="match status" value="1"/>
</dbReference>
<comment type="cofactor">
    <cofactor evidence="1">
        <name>Ca(2+)</name>
        <dbReference type="ChEBI" id="CHEBI:29108"/>
    </cofactor>
</comment>
<evidence type="ECO:0000313" key="12">
    <source>
        <dbReference type="EMBL" id="CAH1253307.1"/>
    </source>
</evidence>
<evidence type="ECO:0000256" key="2">
    <source>
        <dbReference type="ARBA" id="ARBA00022723"/>
    </source>
</evidence>
<evidence type="ECO:0000259" key="9">
    <source>
        <dbReference type="PROSITE" id="PS50853"/>
    </source>
</evidence>
<feature type="domain" description="Fibronectin type-III" evidence="9">
    <location>
        <begin position="348"/>
        <end position="449"/>
    </location>
</feature>
<dbReference type="Pfam" id="PF00090">
    <property type="entry name" value="TSP_1"/>
    <property type="match status" value="1"/>
</dbReference>
<dbReference type="Proteomes" id="UP000838412">
    <property type="component" value="Chromosome 2"/>
</dbReference>